<dbReference type="Pfam" id="PF01595">
    <property type="entry name" value="CNNM"/>
    <property type="match status" value="1"/>
</dbReference>
<dbReference type="SMART" id="SM00116">
    <property type="entry name" value="CBS"/>
    <property type="match status" value="2"/>
</dbReference>
<evidence type="ECO:0000256" key="2">
    <source>
        <dbReference type="ARBA" id="ARBA00006337"/>
    </source>
</evidence>
<proteinExistence type="inferred from homology"/>
<evidence type="ECO:0000259" key="12">
    <source>
        <dbReference type="PROSITE" id="PS51846"/>
    </source>
</evidence>
<name>A0A9D1WFL7_9FIRM</name>
<evidence type="ECO:0000256" key="5">
    <source>
        <dbReference type="ARBA" id="ARBA00022989"/>
    </source>
</evidence>
<evidence type="ECO:0000256" key="7">
    <source>
        <dbReference type="ARBA" id="ARBA00023136"/>
    </source>
</evidence>
<dbReference type="PROSITE" id="PS51371">
    <property type="entry name" value="CBS"/>
    <property type="match status" value="2"/>
</dbReference>
<evidence type="ECO:0000256" key="9">
    <source>
        <dbReference type="PROSITE-ProRule" id="PRU01193"/>
    </source>
</evidence>
<dbReference type="SUPFAM" id="SSF54631">
    <property type="entry name" value="CBS-domain pair"/>
    <property type="match status" value="1"/>
</dbReference>
<evidence type="ECO:0000256" key="10">
    <source>
        <dbReference type="SAM" id="Phobius"/>
    </source>
</evidence>
<feature type="non-terminal residue" evidence="13">
    <location>
        <position position="390"/>
    </location>
</feature>
<dbReference type="Gene3D" id="3.30.465.10">
    <property type="match status" value="1"/>
</dbReference>
<dbReference type="InterPro" id="IPR046342">
    <property type="entry name" value="CBS_dom_sf"/>
</dbReference>
<feature type="domain" description="CNNM transmembrane" evidence="12">
    <location>
        <begin position="3"/>
        <end position="196"/>
    </location>
</feature>
<reference evidence="13" key="2">
    <citation type="submission" date="2021-04" db="EMBL/GenBank/DDBJ databases">
        <authorList>
            <person name="Gilroy R."/>
        </authorList>
    </citation>
    <scope>NUCLEOTIDE SEQUENCE</scope>
    <source>
        <strain evidence="13">ChiSjej1B19-8411</strain>
    </source>
</reference>
<dbReference type="Gene3D" id="3.10.580.10">
    <property type="entry name" value="CBS-domain"/>
    <property type="match status" value="1"/>
</dbReference>
<evidence type="ECO:0000256" key="6">
    <source>
        <dbReference type="ARBA" id="ARBA00023122"/>
    </source>
</evidence>
<sequence>MEDGSSPLVGCIVFVLFIIFNGIFYGFGAAIQNLNESDVEQKMEEGDRKAKKLCKLIKQPSSLIQVITIITTLLGICFGTFGISGLGRYFSNYIASELALILVILIAVILLLSLGVFPAKRICASYPEKASYLLVNFVCFFLGVFKPLAWIIVRISNLMLRLFGVDPDRKNTDVTEEEIISIVDEAHEQGVIRENEAEMIQNIIGFSDKTADAVMTHRKNVVALKSDMTLDRVIMVMLEEGFSRYPVYQNDLDDVIGILHFKDVVKIITEQKDAGSKTILQIPELLRKAVFIPGTRSISAIFQTMQHKKIHMVIVVDEYGQTDGLVALEDILEEIVGEIEDEYDEEELLIQPLHDSSVLMDGLTQLEDVEEELKIEFSGERFDTLNGYLT</sequence>
<feature type="transmembrane region" description="Helical" evidence="10">
    <location>
        <begin position="6"/>
        <end position="27"/>
    </location>
</feature>
<comment type="caution">
    <text evidence="13">The sequence shown here is derived from an EMBL/GenBank/DDBJ whole genome shotgun (WGS) entry which is preliminary data.</text>
</comment>
<evidence type="ECO:0000256" key="8">
    <source>
        <dbReference type="PROSITE-ProRule" id="PRU00703"/>
    </source>
</evidence>
<dbReference type="GO" id="GO:0050660">
    <property type="term" value="F:flavin adenine dinucleotide binding"/>
    <property type="evidence" value="ECO:0007669"/>
    <property type="project" value="InterPro"/>
</dbReference>
<dbReference type="InterPro" id="IPR016169">
    <property type="entry name" value="FAD-bd_PCMH_sub2"/>
</dbReference>
<evidence type="ECO:0000313" key="14">
    <source>
        <dbReference type="Proteomes" id="UP000886817"/>
    </source>
</evidence>
<dbReference type="InterPro" id="IPR002550">
    <property type="entry name" value="CNNM"/>
</dbReference>
<reference evidence="13" key="1">
    <citation type="journal article" date="2021" name="PeerJ">
        <title>Extensive microbial diversity within the chicken gut microbiome revealed by metagenomics and culture.</title>
        <authorList>
            <person name="Gilroy R."/>
            <person name="Ravi A."/>
            <person name="Getino M."/>
            <person name="Pursley I."/>
            <person name="Horton D.L."/>
            <person name="Alikhan N.F."/>
            <person name="Baker D."/>
            <person name="Gharbi K."/>
            <person name="Hall N."/>
            <person name="Watson M."/>
            <person name="Adriaenssens E.M."/>
            <person name="Foster-Nyarko E."/>
            <person name="Jarju S."/>
            <person name="Secka A."/>
            <person name="Antonio M."/>
            <person name="Oren A."/>
            <person name="Chaudhuri R.R."/>
            <person name="La Ragione R."/>
            <person name="Hildebrand F."/>
            <person name="Pallen M.J."/>
        </authorList>
    </citation>
    <scope>NUCLEOTIDE SEQUENCE</scope>
    <source>
        <strain evidence="13">ChiSjej1B19-8411</strain>
    </source>
</reference>
<dbReference type="AlphaFoldDB" id="A0A9D1WFL7"/>
<dbReference type="Pfam" id="PF00571">
    <property type="entry name" value="CBS"/>
    <property type="match status" value="2"/>
</dbReference>
<comment type="subcellular location">
    <subcellularLocation>
        <location evidence="1">Membrane</location>
        <topology evidence="1">Multi-pass membrane protein</topology>
    </subcellularLocation>
</comment>
<feature type="domain" description="CBS" evidence="11">
    <location>
        <begin position="285"/>
        <end position="342"/>
    </location>
</feature>
<evidence type="ECO:0000256" key="1">
    <source>
        <dbReference type="ARBA" id="ARBA00004141"/>
    </source>
</evidence>
<dbReference type="FunFam" id="3.10.580.10:FF:000002">
    <property type="entry name" value="Magnesium/cobalt efflux protein CorC"/>
    <property type="match status" value="1"/>
</dbReference>
<keyword evidence="4" id="KW-0677">Repeat</keyword>
<evidence type="ECO:0000256" key="4">
    <source>
        <dbReference type="ARBA" id="ARBA00022737"/>
    </source>
</evidence>
<evidence type="ECO:0000256" key="3">
    <source>
        <dbReference type="ARBA" id="ARBA00022692"/>
    </source>
</evidence>
<protein>
    <submittedName>
        <fullName evidence="13">Hemolysin family protein</fullName>
    </submittedName>
</protein>
<comment type="similarity">
    <text evidence="2">Belongs to the UPF0053 family.</text>
</comment>
<accession>A0A9D1WFL7</accession>
<dbReference type="PROSITE" id="PS51846">
    <property type="entry name" value="CNNM"/>
    <property type="match status" value="1"/>
</dbReference>
<dbReference type="PANTHER" id="PTHR22777:SF17">
    <property type="entry name" value="UPF0053 PROTEIN SLL0260"/>
    <property type="match status" value="1"/>
</dbReference>
<dbReference type="PANTHER" id="PTHR22777">
    <property type="entry name" value="HEMOLYSIN-RELATED"/>
    <property type="match status" value="1"/>
</dbReference>
<feature type="domain" description="CBS" evidence="11">
    <location>
        <begin position="215"/>
        <end position="274"/>
    </location>
</feature>
<keyword evidence="6 8" id="KW-0129">CBS domain</keyword>
<keyword evidence="5 9" id="KW-1133">Transmembrane helix</keyword>
<dbReference type="InterPro" id="IPR036318">
    <property type="entry name" value="FAD-bd_PCMH-like_sf"/>
</dbReference>
<feature type="transmembrane region" description="Helical" evidence="10">
    <location>
        <begin position="62"/>
        <end position="86"/>
    </location>
</feature>
<keyword evidence="3 9" id="KW-0812">Transmembrane</keyword>
<dbReference type="EMBL" id="DXEX01000023">
    <property type="protein sequence ID" value="HIX58266.1"/>
    <property type="molecule type" value="Genomic_DNA"/>
</dbReference>
<dbReference type="SUPFAM" id="SSF56176">
    <property type="entry name" value="FAD-binding/transporter-associated domain-like"/>
    <property type="match status" value="1"/>
</dbReference>
<dbReference type="InterPro" id="IPR000644">
    <property type="entry name" value="CBS_dom"/>
</dbReference>
<keyword evidence="7 9" id="KW-0472">Membrane</keyword>
<organism evidence="13 14">
    <name type="scientific">Candidatus Blautia gallistercoris</name>
    <dbReference type="NCBI Taxonomy" id="2838490"/>
    <lineage>
        <taxon>Bacteria</taxon>
        <taxon>Bacillati</taxon>
        <taxon>Bacillota</taxon>
        <taxon>Clostridia</taxon>
        <taxon>Lachnospirales</taxon>
        <taxon>Lachnospiraceae</taxon>
        <taxon>Blautia</taxon>
    </lineage>
</organism>
<feature type="transmembrane region" description="Helical" evidence="10">
    <location>
        <begin position="131"/>
        <end position="153"/>
    </location>
</feature>
<evidence type="ECO:0000259" key="11">
    <source>
        <dbReference type="PROSITE" id="PS51371"/>
    </source>
</evidence>
<evidence type="ECO:0000313" key="13">
    <source>
        <dbReference type="EMBL" id="HIX58266.1"/>
    </source>
</evidence>
<gene>
    <name evidence="13" type="ORF">IAA45_00910</name>
</gene>
<dbReference type="Proteomes" id="UP000886817">
    <property type="component" value="Unassembled WGS sequence"/>
</dbReference>
<dbReference type="InterPro" id="IPR044751">
    <property type="entry name" value="Ion_transp-like_CBS"/>
</dbReference>
<dbReference type="GO" id="GO:0005886">
    <property type="term" value="C:plasma membrane"/>
    <property type="evidence" value="ECO:0007669"/>
    <property type="project" value="TreeGrafter"/>
</dbReference>
<feature type="transmembrane region" description="Helical" evidence="10">
    <location>
        <begin position="98"/>
        <end position="119"/>
    </location>
</feature>
<dbReference type="CDD" id="cd04590">
    <property type="entry name" value="CBS_pair_CorC_HlyC_assoc"/>
    <property type="match status" value="1"/>
</dbReference>